<organism evidence="4 5">
    <name type="scientific">Rhodanobacter glycinis</name>
    <dbReference type="NCBI Taxonomy" id="582702"/>
    <lineage>
        <taxon>Bacteria</taxon>
        <taxon>Pseudomonadati</taxon>
        <taxon>Pseudomonadota</taxon>
        <taxon>Gammaproteobacteria</taxon>
        <taxon>Lysobacterales</taxon>
        <taxon>Rhodanobacteraceae</taxon>
        <taxon>Rhodanobacter</taxon>
    </lineage>
</organism>
<dbReference type="KEGG" id="rgl:CS053_00145"/>
<dbReference type="GO" id="GO:0016747">
    <property type="term" value="F:acyltransferase activity, transferring groups other than amino-acyl groups"/>
    <property type="evidence" value="ECO:0007669"/>
    <property type="project" value="InterPro"/>
</dbReference>
<dbReference type="Pfam" id="PF00583">
    <property type="entry name" value="Acetyltransf_1"/>
    <property type="match status" value="1"/>
</dbReference>
<keyword evidence="2" id="KW-0012">Acyltransferase</keyword>
<protein>
    <submittedName>
        <fullName evidence="4">GNAT family N-acetyltransferase</fullName>
    </submittedName>
</protein>
<dbReference type="InterPro" id="IPR050832">
    <property type="entry name" value="Bact_Acetyltransf"/>
</dbReference>
<dbReference type="InterPro" id="IPR000182">
    <property type="entry name" value="GNAT_dom"/>
</dbReference>
<keyword evidence="1 4" id="KW-0808">Transferase</keyword>
<accession>A0A5B9E3T7</accession>
<proteinExistence type="predicted"/>
<evidence type="ECO:0000313" key="5">
    <source>
        <dbReference type="Proteomes" id="UP000321807"/>
    </source>
</evidence>
<dbReference type="PROSITE" id="PS51186">
    <property type="entry name" value="GNAT"/>
    <property type="match status" value="1"/>
</dbReference>
<dbReference type="EMBL" id="CP042807">
    <property type="protein sequence ID" value="QEE26244.1"/>
    <property type="molecule type" value="Genomic_DNA"/>
</dbReference>
<dbReference type="PANTHER" id="PTHR43877:SF2">
    <property type="entry name" value="AMINOALKYLPHOSPHONATE N-ACETYLTRANSFERASE-RELATED"/>
    <property type="match status" value="1"/>
</dbReference>
<evidence type="ECO:0000256" key="2">
    <source>
        <dbReference type="ARBA" id="ARBA00023315"/>
    </source>
</evidence>
<dbReference type="PANTHER" id="PTHR43877">
    <property type="entry name" value="AMINOALKYLPHOSPHONATE N-ACETYLTRANSFERASE-RELATED-RELATED"/>
    <property type="match status" value="1"/>
</dbReference>
<name>A0A5B9E3T7_9GAMM</name>
<dbReference type="Gene3D" id="3.40.630.30">
    <property type="match status" value="1"/>
</dbReference>
<evidence type="ECO:0000259" key="3">
    <source>
        <dbReference type="PROSITE" id="PS51186"/>
    </source>
</evidence>
<sequence length="162" mass="17565">MPADIALRSATGADLGFLRALYGELRADELACVPWPEPLKRSFLDQQFALQHRHYVAHHPEADFLVIERAGHAVGRLYLDRSGADWQLIDLGLLAAARGGGLGGALLRRMQALAGTCGANLALHVQRDNLRARALYERLGFRAGALAGHHLAMRWAPGDGVS</sequence>
<evidence type="ECO:0000256" key="1">
    <source>
        <dbReference type="ARBA" id="ARBA00022679"/>
    </source>
</evidence>
<reference evidence="4 5" key="1">
    <citation type="submission" date="2019-08" db="EMBL/GenBank/DDBJ databases">
        <title>Complete genome sequence of Rhodanobacter glycinis strain T01E-68 isolated from tomato root.</title>
        <authorList>
            <person name="Weon H.-Y."/>
            <person name="Lee S.A."/>
        </authorList>
    </citation>
    <scope>NUCLEOTIDE SEQUENCE [LARGE SCALE GENOMIC DNA]</scope>
    <source>
        <strain evidence="4 5">T01E-68</strain>
    </source>
</reference>
<dbReference type="Proteomes" id="UP000321807">
    <property type="component" value="Chromosome"/>
</dbReference>
<gene>
    <name evidence="4" type="ORF">CS053_00145</name>
</gene>
<dbReference type="InterPro" id="IPR016181">
    <property type="entry name" value="Acyl_CoA_acyltransferase"/>
</dbReference>
<dbReference type="SUPFAM" id="SSF55729">
    <property type="entry name" value="Acyl-CoA N-acyltransferases (Nat)"/>
    <property type="match status" value="1"/>
</dbReference>
<dbReference type="AlphaFoldDB" id="A0A5B9E3T7"/>
<feature type="domain" description="N-acetyltransferase" evidence="3">
    <location>
        <begin position="5"/>
        <end position="162"/>
    </location>
</feature>
<evidence type="ECO:0000313" key="4">
    <source>
        <dbReference type="EMBL" id="QEE26244.1"/>
    </source>
</evidence>